<dbReference type="InterPro" id="IPR005627">
    <property type="entry name" value="CutC-like"/>
</dbReference>
<sequence>MEICIDSVLSGRHAIAGGASRLVVCSRLSEGGLTPSAGFFQFVSRMSLIPCYAMLRTRPGDFIYAQDEIEIMKADVKVLKDSGADGFFFGALTEDGQIDVAACKLILSAARPLPVTFHRAFDQVAHPELSLIILIKIGFRRVMTSGQKDTAEEGLELIKQLVKKADDKVTVMAVSGVTKDNILKIHTKCGVEEFHASAKRKIETEHNRNRIKIGASESNYVMVTDKDMVAAMVALHPVPKEIRRSY</sequence>
<evidence type="ECO:0000313" key="3">
    <source>
        <dbReference type="EMBL" id="KOX80296.1"/>
    </source>
</evidence>
<dbReference type="STRING" id="166423.A0A0M9AB98"/>
<dbReference type="EMBL" id="KQ435706">
    <property type="protein sequence ID" value="KOX80296.1"/>
    <property type="molecule type" value="Genomic_DNA"/>
</dbReference>
<dbReference type="InterPro" id="IPR036822">
    <property type="entry name" value="CutC-like_dom_sf"/>
</dbReference>
<dbReference type="PANTHER" id="PTHR12598:SF0">
    <property type="entry name" value="COPPER HOMEOSTASIS PROTEIN CUTC HOMOLOG"/>
    <property type="match status" value="1"/>
</dbReference>
<dbReference type="PANTHER" id="PTHR12598">
    <property type="entry name" value="COPPER HOMEOSTASIS PROTEIN CUTC"/>
    <property type="match status" value="1"/>
</dbReference>
<evidence type="ECO:0000256" key="1">
    <source>
        <dbReference type="ARBA" id="ARBA00007768"/>
    </source>
</evidence>
<keyword evidence="4" id="KW-1185">Reference proteome</keyword>
<protein>
    <recommendedName>
        <fullName evidence="2">Copper homeostasis protein cutC homolog</fullName>
    </recommendedName>
</protein>
<comment type="similarity">
    <text evidence="1">Belongs to the CutC family.</text>
</comment>
<dbReference type="OrthoDB" id="7392499at2759"/>
<dbReference type="Gene3D" id="3.20.20.380">
    <property type="entry name" value="Copper homeostasis (CutC) domain"/>
    <property type="match status" value="1"/>
</dbReference>
<dbReference type="Pfam" id="PF03932">
    <property type="entry name" value="CutC"/>
    <property type="match status" value="1"/>
</dbReference>
<reference evidence="3 4" key="1">
    <citation type="submission" date="2015-07" db="EMBL/GenBank/DDBJ databases">
        <title>The genome of Melipona quadrifasciata.</title>
        <authorList>
            <person name="Pan H."/>
            <person name="Kapheim K."/>
        </authorList>
    </citation>
    <scope>NUCLEOTIDE SEQUENCE [LARGE SCALE GENOMIC DNA]</scope>
    <source>
        <strain evidence="3">0111107301</strain>
        <tissue evidence="3">Whole body</tissue>
    </source>
</reference>
<accession>A0A0M9AB98</accession>
<gene>
    <name evidence="3" type="ORF">WN51_08473</name>
</gene>
<proteinExistence type="inferred from homology"/>
<evidence type="ECO:0000256" key="2">
    <source>
        <dbReference type="ARBA" id="ARBA00019014"/>
    </source>
</evidence>
<dbReference type="Proteomes" id="UP000053105">
    <property type="component" value="Unassembled WGS sequence"/>
</dbReference>
<evidence type="ECO:0000313" key="4">
    <source>
        <dbReference type="Proteomes" id="UP000053105"/>
    </source>
</evidence>
<dbReference type="HAMAP" id="MF_00795">
    <property type="entry name" value="CutC"/>
    <property type="match status" value="1"/>
</dbReference>
<organism evidence="3 4">
    <name type="scientific">Melipona quadrifasciata</name>
    <dbReference type="NCBI Taxonomy" id="166423"/>
    <lineage>
        <taxon>Eukaryota</taxon>
        <taxon>Metazoa</taxon>
        <taxon>Ecdysozoa</taxon>
        <taxon>Arthropoda</taxon>
        <taxon>Hexapoda</taxon>
        <taxon>Insecta</taxon>
        <taxon>Pterygota</taxon>
        <taxon>Neoptera</taxon>
        <taxon>Endopterygota</taxon>
        <taxon>Hymenoptera</taxon>
        <taxon>Apocrita</taxon>
        <taxon>Aculeata</taxon>
        <taxon>Apoidea</taxon>
        <taxon>Anthophila</taxon>
        <taxon>Apidae</taxon>
        <taxon>Melipona</taxon>
    </lineage>
</organism>
<dbReference type="AlphaFoldDB" id="A0A0M9AB98"/>
<name>A0A0M9AB98_9HYME</name>
<dbReference type="FunFam" id="3.20.20.380:FF:000001">
    <property type="entry name" value="Copper homeostasis protein CutC"/>
    <property type="match status" value="1"/>
</dbReference>
<dbReference type="GO" id="GO:0005507">
    <property type="term" value="F:copper ion binding"/>
    <property type="evidence" value="ECO:0007669"/>
    <property type="project" value="TreeGrafter"/>
</dbReference>
<dbReference type="SUPFAM" id="SSF110395">
    <property type="entry name" value="CutC-like"/>
    <property type="match status" value="1"/>
</dbReference>